<name>A0ABU3RMU0_9BACL</name>
<keyword evidence="6 8" id="KW-0472">Membrane</keyword>
<feature type="compositionally biased region" description="Basic and acidic residues" evidence="7">
    <location>
        <begin position="227"/>
        <end position="246"/>
    </location>
</feature>
<dbReference type="InterPro" id="IPR003416">
    <property type="entry name" value="MgtC/SapB/SrpB/YhiD_fam"/>
</dbReference>
<evidence type="ECO:0000256" key="1">
    <source>
        <dbReference type="ARBA" id="ARBA00004651"/>
    </source>
</evidence>
<evidence type="ECO:0000256" key="5">
    <source>
        <dbReference type="ARBA" id="ARBA00022989"/>
    </source>
</evidence>
<feature type="transmembrane region" description="Helical" evidence="8">
    <location>
        <begin position="67"/>
        <end position="87"/>
    </location>
</feature>
<evidence type="ECO:0000259" key="9">
    <source>
        <dbReference type="Pfam" id="PF02308"/>
    </source>
</evidence>
<evidence type="ECO:0000313" key="11">
    <source>
        <dbReference type="Proteomes" id="UP001260980"/>
    </source>
</evidence>
<organism evidence="10 11">
    <name type="scientific">Paenibacillus violae</name>
    <dbReference type="NCBI Taxonomy" id="3077234"/>
    <lineage>
        <taxon>Bacteria</taxon>
        <taxon>Bacillati</taxon>
        <taxon>Bacillota</taxon>
        <taxon>Bacilli</taxon>
        <taxon>Bacillales</taxon>
        <taxon>Paenibacillaceae</taxon>
        <taxon>Paenibacillus</taxon>
    </lineage>
</organism>
<dbReference type="PRINTS" id="PR01837">
    <property type="entry name" value="MGTCSAPBPROT"/>
</dbReference>
<keyword evidence="5 8" id="KW-1133">Transmembrane helix</keyword>
<sequence length="246" mass="26906">MSLTFRMILSVVLGGLIGLEREWSNHAAGLRTHILVCVGSTTIMLLSIYGFNDFIIEPNVRVDPARLAAQVISGIGFLGAGAIMRTGATVSGLTTAASIWVVAAIGLSVGAGFYYVSILAAILVLFCLFVLNHWEKYLLRKRRQKEYILCVSSNPESLNLVFNKLTELKIHIRTMQMIPRMERAETNSYNGEVSLGISIKVQNDKSLTDILKTLISLPDVLGVEPSAQHEHSGGSSREHVVKSLHS</sequence>
<evidence type="ECO:0000256" key="8">
    <source>
        <dbReference type="SAM" id="Phobius"/>
    </source>
</evidence>
<dbReference type="PANTHER" id="PTHR33778:SF1">
    <property type="entry name" value="MAGNESIUM TRANSPORTER YHID-RELATED"/>
    <property type="match status" value="1"/>
</dbReference>
<keyword evidence="3" id="KW-1003">Cell membrane</keyword>
<comment type="subcellular location">
    <subcellularLocation>
        <location evidence="1">Cell membrane</location>
        <topology evidence="1">Multi-pass membrane protein</topology>
    </subcellularLocation>
</comment>
<feature type="transmembrane region" description="Helical" evidence="8">
    <location>
        <begin position="99"/>
        <end position="132"/>
    </location>
</feature>
<evidence type="ECO:0000256" key="6">
    <source>
        <dbReference type="ARBA" id="ARBA00023136"/>
    </source>
</evidence>
<evidence type="ECO:0000313" key="10">
    <source>
        <dbReference type="EMBL" id="MDU0205553.1"/>
    </source>
</evidence>
<keyword evidence="11" id="KW-1185">Reference proteome</keyword>
<dbReference type="EMBL" id="JAWCUD010000014">
    <property type="protein sequence ID" value="MDU0205553.1"/>
    <property type="molecule type" value="Genomic_DNA"/>
</dbReference>
<proteinExistence type="inferred from homology"/>
<reference evidence="10 11" key="1">
    <citation type="submission" date="2023-10" db="EMBL/GenBank/DDBJ databases">
        <title>Paenibacillus strain PFR10 Genome sequencing and assembly.</title>
        <authorList>
            <person name="Kim I."/>
        </authorList>
    </citation>
    <scope>NUCLEOTIDE SEQUENCE [LARGE SCALE GENOMIC DNA]</scope>
    <source>
        <strain evidence="10 11">PFR10</strain>
    </source>
</reference>
<gene>
    <name evidence="10" type="ORF">RQP52_31200</name>
</gene>
<evidence type="ECO:0000256" key="3">
    <source>
        <dbReference type="ARBA" id="ARBA00022475"/>
    </source>
</evidence>
<comment type="caution">
    <text evidence="10">The sequence shown here is derived from an EMBL/GenBank/DDBJ whole genome shotgun (WGS) entry which is preliminary data.</text>
</comment>
<evidence type="ECO:0000256" key="7">
    <source>
        <dbReference type="SAM" id="MobiDB-lite"/>
    </source>
</evidence>
<feature type="region of interest" description="Disordered" evidence="7">
    <location>
        <begin position="225"/>
        <end position="246"/>
    </location>
</feature>
<dbReference type="PANTHER" id="PTHR33778">
    <property type="entry name" value="PROTEIN MGTC"/>
    <property type="match status" value="1"/>
</dbReference>
<evidence type="ECO:0000256" key="4">
    <source>
        <dbReference type="ARBA" id="ARBA00022692"/>
    </source>
</evidence>
<evidence type="ECO:0000256" key="2">
    <source>
        <dbReference type="ARBA" id="ARBA00009298"/>
    </source>
</evidence>
<comment type="similarity">
    <text evidence="2">Belongs to the MgtC/SapB family.</text>
</comment>
<dbReference type="Proteomes" id="UP001260980">
    <property type="component" value="Unassembled WGS sequence"/>
</dbReference>
<dbReference type="InterPro" id="IPR049177">
    <property type="entry name" value="MgtC_SapB_SrpB_YhiD_N"/>
</dbReference>
<feature type="domain" description="MgtC/SapB/SrpB/YhiD N-terminal" evidence="9">
    <location>
        <begin position="7"/>
        <end position="136"/>
    </location>
</feature>
<feature type="transmembrane region" description="Helical" evidence="8">
    <location>
        <begin position="34"/>
        <end position="55"/>
    </location>
</feature>
<keyword evidence="4 8" id="KW-0812">Transmembrane</keyword>
<accession>A0ABU3RMU0</accession>
<dbReference type="RefSeq" id="WP_315955505.1">
    <property type="nucleotide sequence ID" value="NZ_JAWCUD010000014.1"/>
</dbReference>
<dbReference type="Pfam" id="PF02308">
    <property type="entry name" value="MgtC"/>
    <property type="match status" value="1"/>
</dbReference>
<protein>
    <submittedName>
        <fullName evidence="10">MgtC/SapB family protein</fullName>
    </submittedName>
</protein>